<proteinExistence type="predicted"/>
<name>Q7RAR4_PLAYO</name>
<sequence length="8" mass="907">MTFLIIGL</sequence>
<organism evidence="1 2">
    <name type="scientific">Plasmodium yoelii yoelii</name>
    <dbReference type="NCBI Taxonomy" id="73239"/>
    <lineage>
        <taxon>Eukaryota</taxon>
        <taxon>Sar</taxon>
        <taxon>Alveolata</taxon>
        <taxon>Apicomplexa</taxon>
        <taxon>Aconoidasida</taxon>
        <taxon>Haemosporida</taxon>
        <taxon>Plasmodiidae</taxon>
        <taxon>Plasmodium</taxon>
        <taxon>Plasmodium (Vinckeia)</taxon>
    </lineage>
</organism>
<accession>Q7RAR4</accession>
<reference evidence="1 2" key="1">
    <citation type="journal article" date="2002" name="Nature">
        <title>Genome sequence and comparative analysis of the model rodent malaria parasite Plasmodium yoelii yoelii.</title>
        <authorList>
            <person name="Carlton J.M."/>
            <person name="Angiuoli S.V."/>
            <person name="Suh B.B."/>
            <person name="Kooij T.W."/>
            <person name="Pertea M."/>
            <person name="Silva J.C."/>
            <person name="Ermolaeva M.D."/>
            <person name="Allen J.E."/>
            <person name="Selengut J.D."/>
            <person name="Koo H.L."/>
            <person name="Peterson J.D."/>
            <person name="Pop M."/>
            <person name="Kosack D.S."/>
            <person name="Shumway M.F."/>
            <person name="Bidwell S.L."/>
            <person name="Shallom S.J."/>
            <person name="van Aken S.E."/>
            <person name="Riedmuller S.B."/>
            <person name="Feldblyum T.V."/>
            <person name="Cho J.K."/>
            <person name="Quackenbush J."/>
            <person name="Sedegah M."/>
            <person name="Shoaibi A."/>
            <person name="Cummings L.M."/>
            <person name="Florens L."/>
            <person name="Yates J.R."/>
            <person name="Raine J.D."/>
            <person name="Sinden R.E."/>
            <person name="Harris M.A."/>
            <person name="Cunningham D.A."/>
            <person name="Preiser P.R."/>
            <person name="Bergman L.W."/>
            <person name="Vaidya A.B."/>
            <person name="van Lin L.H."/>
            <person name="Janse C.J."/>
            <person name="Waters A.P."/>
            <person name="Smith H.O."/>
            <person name="White O.R."/>
            <person name="Salzberg S.L."/>
            <person name="Venter J.C."/>
            <person name="Fraser C.M."/>
            <person name="Hoffman S.L."/>
            <person name="Gardner M.J."/>
            <person name="Carucci D.J."/>
        </authorList>
    </citation>
    <scope>NUCLEOTIDE SEQUENCE [LARGE SCALE GENOMIC DNA]</scope>
    <source>
        <strain evidence="1 2">17XNL</strain>
    </source>
</reference>
<comment type="caution">
    <text evidence="1">The sequence shown here is derived from an EMBL/GenBank/DDBJ whole genome shotgun (WGS) entry which is preliminary data.</text>
</comment>
<gene>
    <name evidence="1" type="ORF">PY06435</name>
</gene>
<dbReference type="Proteomes" id="UP000008553">
    <property type="component" value="Unassembled WGS sequence"/>
</dbReference>
<keyword evidence="2" id="KW-1185">Reference proteome</keyword>
<dbReference type="InParanoid" id="Q7RAR4"/>
<dbReference type="EMBL" id="AABL01002180">
    <property type="protein sequence ID" value="EAA18652.1"/>
    <property type="molecule type" value="Genomic_DNA"/>
</dbReference>
<protein>
    <submittedName>
        <fullName evidence="1">Uncharacterized protein</fullName>
    </submittedName>
</protein>
<evidence type="ECO:0000313" key="2">
    <source>
        <dbReference type="Proteomes" id="UP000008553"/>
    </source>
</evidence>
<evidence type="ECO:0000313" key="1">
    <source>
        <dbReference type="EMBL" id="EAA18652.1"/>
    </source>
</evidence>